<keyword evidence="2" id="KW-1185">Reference proteome</keyword>
<dbReference type="EMBL" id="CM047743">
    <property type="protein sequence ID" value="KAJ0030865.1"/>
    <property type="molecule type" value="Genomic_DNA"/>
</dbReference>
<dbReference type="Proteomes" id="UP001163603">
    <property type="component" value="Chromosome 8"/>
</dbReference>
<comment type="caution">
    <text evidence="1">The sequence shown here is derived from an EMBL/GenBank/DDBJ whole genome shotgun (WGS) entry which is preliminary data.</text>
</comment>
<proteinExistence type="predicted"/>
<organism evidence="1 2">
    <name type="scientific">Pistacia integerrima</name>
    <dbReference type="NCBI Taxonomy" id="434235"/>
    <lineage>
        <taxon>Eukaryota</taxon>
        <taxon>Viridiplantae</taxon>
        <taxon>Streptophyta</taxon>
        <taxon>Embryophyta</taxon>
        <taxon>Tracheophyta</taxon>
        <taxon>Spermatophyta</taxon>
        <taxon>Magnoliopsida</taxon>
        <taxon>eudicotyledons</taxon>
        <taxon>Gunneridae</taxon>
        <taxon>Pentapetalae</taxon>
        <taxon>rosids</taxon>
        <taxon>malvids</taxon>
        <taxon>Sapindales</taxon>
        <taxon>Anacardiaceae</taxon>
        <taxon>Pistacia</taxon>
    </lineage>
</organism>
<sequence>MISSSPTVHSCPLGRSQLTISLRLVVSMATIGATSAGFSALEIFSANRLQMSSNVRAEELRFVVKYLFKSSFKGAQKVDVKAFLYMLDFNIMMKMIVGERWFHFEEEEMDMDMSKAKLDEFMKMFSPPMMAALGDYLPFLRWLTYFGVEKKMLKVHRKRDAFLQTLLDAYRNPNDQSTSVPIVRSTKQF</sequence>
<gene>
    <name evidence="1" type="ORF">Pint_13880</name>
</gene>
<evidence type="ECO:0000313" key="2">
    <source>
        <dbReference type="Proteomes" id="UP001163603"/>
    </source>
</evidence>
<name>A0ACC0Y9N8_9ROSI</name>
<evidence type="ECO:0000313" key="1">
    <source>
        <dbReference type="EMBL" id="KAJ0030865.1"/>
    </source>
</evidence>
<protein>
    <submittedName>
        <fullName evidence="1">Uncharacterized protein</fullName>
    </submittedName>
</protein>
<accession>A0ACC0Y9N8</accession>
<reference evidence="2" key="1">
    <citation type="journal article" date="2023" name="G3 (Bethesda)">
        <title>Genome assembly and association tests identify interacting loci associated with vigor, precocity, and sex in interspecific pistachio rootstocks.</title>
        <authorList>
            <person name="Palmer W."/>
            <person name="Jacygrad E."/>
            <person name="Sagayaradj S."/>
            <person name="Cavanaugh K."/>
            <person name="Han R."/>
            <person name="Bertier L."/>
            <person name="Beede B."/>
            <person name="Kafkas S."/>
            <person name="Golino D."/>
            <person name="Preece J."/>
            <person name="Michelmore R."/>
        </authorList>
    </citation>
    <scope>NUCLEOTIDE SEQUENCE [LARGE SCALE GENOMIC DNA]</scope>
</reference>